<evidence type="ECO:0000256" key="1">
    <source>
        <dbReference type="ARBA" id="ARBA00022737"/>
    </source>
</evidence>
<feature type="repeat" description="TPR" evidence="3">
    <location>
        <begin position="122"/>
        <end position="155"/>
    </location>
</feature>
<accession>A0A6J5FC12</accession>
<proteinExistence type="predicted"/>
<evidence type="ECO:0000256" key="2">
    <source>
        <dbReference type="ARBA" id="ARBA00022803"/>
    </source>
</evidence>
<dbReference type="InterPro" id="IPR051685">
    <property type="entry name" value="Ycf3/AcsC/BcsC/TPR_MFPF"/>
</dbReference>
<keyword evidence="6" id="KW-1185">Reference proteome</keyword>
<name>A0A6J5FC12_9BURK</name>
<sequence length="276" mass="30716">MHASNLTRWRWIAIHRRLPRQQNASKARRASRVANSTPRCPALKPRAALDPSDAVNYERLAATLAALQRFPDAVDRYRDALARNPSNVDLHHGLGRPLEHMHRLEQAVDAYRAAVQLNPGADGSNDNMGNCLQALGQFDEAHEAYHRAIDGAPRVPLYYRNFVQTSRLAADDPVFASLEQLAGDAASLSPADQAELHFAYGEALSGVGRHDASFDHILKSTRCIAPACVISKPKRSACSLSCRRCTARTRSRRRASWRSVGRADFYRRHAVPRARP</sequence>
<keyword evidence="2 3" id="KW-0802">TPR repeat</keyword>
<dbReference type="Gene3D" id="1.25.40.10">
    <property type="entry name" value="Tetratricopeptide repeat domain"/>
    <property type="match status" value="1"/>
</dbReference>
<protein>
    <submittedName>
        <fullName evidence="5">Uncharacterized protein</fullName>
    </submittedName>
</protein>
<dbReference type="AlphaFoldDB" id="A0A6J5FC12"/>
<dbReference type="Proteomes" id="UP000494252">
    <property type="component" value="Unassembled WGS sequence"/>
</dbReference>
<evidence type="ECO:0000256" key="4">
    <source>
        <dbReference type="SAM" id="MobiDB-lite"/>
    </source>
</evidence>
<gene>
    <name evidence="5" type="ORF">LMG27177_00298</name>
</gene>
<keyword evidence="1" id="KW-0677">Repeat</keyword>
<organism evidence="5 6">
    <name type="scientific">Paraburkholderia fynbosensis</name>
    <dbReference type="NCBI Taxonomy" id="1200993"/>
    <lineage>
        <taxon>Bacteria</taxon>
        <taxon>Pseudomonadati</taxon>
        <taxon>Pseudomonadota</taxon>
        <taxon>Betaproteobacteria</taxon>
        <taxon>Burkholderiales</taxon>
        <taxon>Burkholderiaceae</taxon>
        <taxon>Paraburkholderia</taxon>
    </lineage>
</organism>
<dbReference type="PANTHER" id="PTHR44943:SF8">
    <property type="entry name" value="TPR REPEAT-CONTAINING PROTEIN MJ0263"/>
    <property type="match status" value="1"/>
</dbReference>
<dbReference type="PANTHER" id="PTHR44943">
    <property type="entry name" value="CELLULOSE SYNTHASE OPERON PROTEIN C"/>
    <property type="match status" value="1"/>
</dbReference>
<dbReference type="PROSITE" id="PS50005">
    <property type="entry name" value="TPR"/>
    <property type="match status" value="3"/>
</dbReference>
<dbReference type="Pfam" id="PF13432">
    <property type="entry name" value="TPR_16"/>
    <property type="match status" value="1"/>
</dbReference>
<evidence type="ECO:0000313" key="6">
    <source>
        <dbReference type="Proteomes" id="UP000494252"/>
    </source>
</evidence>
<feature type="repeat" description="TPR" evidence="3">
    <location>
        <begin position="88"/>
        <end position="121"/>
    </location>
</feature>
<dbReference type="EMBL" id="CADIKI010000001">
    <property type="protein sequence ID" value="CAB3777162.1"/>
    <property type="molecule type" value="Genomic_DNA"/>
</dbReference>
<dbReference type="InterPro" id="IPR019734">
    <property type="entry name" value="TPR_rpt"/>
</dbReference>
<feature type="repeat" description="TPR" evidence="3">
    <location>
        <begin position="54"/>
        <end position="87"/>
    </location>
</feature>
<evidence type="ECO:0000313" key="5">
    <source>
        <dbReference type="EMBL" id="CAB3777162.1"/>
    </source>
</evidence>
<reference evidence="5 6" key="1">
    <citation type="submission" date="2020-04" db="EMBL/GenBank/DDBJ databases">
        <authorList>
            <person name="De Canck E."/>
        </authorList>
    </citation>
    <scope>NUCLEOTIDE SEQUENCE [LARGE SCALE GENOMIC DNA]</scope>
    <source>
        <strain evidence="5 6">LMG 27177</strain>
    </source>
</reference>
<dbReference type="InterPro" id="IPR011990">
    <property type="entry name" value="TPR-like_helical_dom_sf"/>
</dbReference>
<evidence type="ECO:0000256" key="3">
    <source>
        <dbReference type="PROSITE-ProRule" id="PRU00339"/>
    </source>
</evidence>
<dbReference type="SUPFAM" id="SSF48452">
    <property type="entry name" value="TPR-like"/>
    <property type="match status" value="1"/>
</dbReference>
<feature type="region of interest" description="Disordered" evidence="4">
    <location>
        <begin position="20"/>
        <end position="41"/>
    </location>
</feature>
<dbReference type="SMART" id="SM00028">
    <property type="entry name" value="TPR"/>
    <property type="match status" value="3"/>
</dbReference>